<evidence type="ECO:0000256" key="3">
    <source>
        <dbReference type="ARBA" id="ARBA00012584"/>
    </source>
</evidence>
<feature type="binding site" evidence="14">
    <location>
        <position position="122"/>
    </location>
    <ligand>
        <name>L-threonine</name>
        <dbReference type="ChEBI" id="CHEBI:57926"/>
    </ligand>
</feature>
<evidence type="ECO:0000256" key="9">
    <source>
        <dbReference type="ARBA" id="ARBA00022741"/>
    </source>
</evidence>
<comment type="subcellular location">
    <subcellularLocation>
        <location evidence="1 13">Cytoplasm</location>
    </subcellularLocation>
</comment>
<dbReference type="SUPFAM" id="SSF55821">
    <property type="entry name" value="YrdC/RibB"/>
    <property type="match status" value="1"/>
</dbReference>
<evidence type="ECO:0000256" key="1">
    <source>
        <dbReference type="ARBA" id="ARBA00004496"/>
    </source>
</evidence>
<feature type="binding site" evidence="14">
    <location>
        <position position="148"/>
    </location>
    <ligand>
        <name>ATP</name>
        <dbReference type="ChEBI" id="CHEBI:30616"/>
    </ligand>
</feature>
<dbReference type="Gene3D" id="3.90.870.10">
    <property type="entry name" value="DHBP synthase"/>
    <property type="match status" value="1"/>
</dbReference>
<feature type="binding site" evidence="14">
    <location>
        <position position="200"/>
    </location>
    <ligand>
        <name>ATP</name>
        <dbReference type="ChEBI" id="CHEBI:30616"/>
    </ligand>
</feature>
<feature type="binding site" evidence="14">
    <location>
        <position position="146"/>
    </location>
    <ligand>
        <name>L-threonine</name>
        <dbReference type="ChEBI" id="CHEBI:57926"/>
    </ligand>
</feature>
<dbReference type="FunFam" id="3.40.50.11030:FF:000001">
    <property type="entry name" value="Threonylcarbamoyl-AMP synthase"/>
    <property type="match status" value="1"/>
</dbReference>
<feature type="binding site" evidence="14">
    <location>
        <position position="186"/>
    </location>
    <ligand>
        <name>L-threonine</name>
        <dbReference type="ChEBI" id="CHEBI:57926"/>
    </ligand>
</feature>
<dbReference type="GO" id="GO:0008033">
    <property type="term" value="P:tRNA processing"/>
    <property type="evidence" value="ECO:0007669"/>
    <property type="project" value="UniProtKB-KW"/>
</dbReference>
<evidence type="ECO:0000256" key="13">
    <source>
        <dbReference type="PIRNR" id="PIRNR004930"/>
    </source>
</evidence>
<comment type="caution">
    <text evidence="16">The sequence shown here is derived from an EMBL/GenBank/DDBJ whole genome shotgun (WGS) entry which is preliminary data.</text>
</comment>
<dbReference type="RefSeq" id="WP_229745587.1">
    <property type="nucleotide sequence ID" value="NZ_BMFV01000020.1"/>
</dbReference>
<evidence type="ECO:0000256" key="7">
    <source>
        <dbReference type="ARBA" id="ARBA00022694"/>
    </source>
</evidence>
<dbReference type="PANTHER" id="PTHR17490">
    <property type="entry name" value="SUA5"/>
    <property type="match status" value="1"/>
</dbReference>
<dbReference type="InterPro" id="IPR050156">
    <property type="entry name" value="TC-AMP_synthase_SUA5"/>
</dbReference>
<evidence type="ECO:0000259" key="15">
    <source>
        <dbReference type="PROSITE" id="PS51163"/>
    </source>
</evidence>
<dbReference type="GO" id="GO:0000049">
    <property type="term" value="F:tRNA binding"/>
    <property type="evidence" value="ECO:0007669"/>
    <property type="project" value="TreeGrafter"/>
</dbReference>
<feature type="binding site" evidence="14">
    <location>
        <position position="67"/>
    </location>
    <ligand>
        <name>ATP</name>
        <dbReference type="ChEBI" id="CHEBI:30616"/>
    </ligand>
</feature>
<evidence type="ECO:0000256" key="10">
    <source>
        <dbReference type="ARBA" id="ARBA00022840"/>
    </source>
</evidence>
<feature type="binding site" evidence="14">
    <location>
        <position position="126"/>
    </location>
    <ligand>
        <name>L-threonine</name>
        <dbReference type="ChEBI" id="CHEBI:57926"/>
    </ligand>
</feature>
<dbReference type="GO" id="GO:0003725">
    <property type="term" value="F:double-stranded RNA binding"/>
    <property type="evidence" value="ECO:0007669"/>
    <property type="project" value="UniProtKB-UniRule"/>
</dbReference>
<feature type="binding site" evidence="14">
    <location>
        <position position="156"/>
    </location>
    <ligand>
        <name>ATP</name>
        <dbReference type="ChEBI" id="CHEBI:30616"/>
    </ligand>
</feature>
<reference evidence="16" key="1">
    <citation type="journal article" date="2014" name="Int. J. Syst. Evol. Microbiol.">
        <title>Complete genome sequence of Corynebacterium casei LMG S-19264T (=DSM 44701T), isolated from a smear-ripened cheese.</title>
        <authorList>
            <consortium name="US DOE Joint Genome Institute (JGI-PGF)"/>
            <person name="Walter F."/>
            <person name="Albersmeier A."/>
            <person name="Kalinowski J."/>
            <person name="Ruckert C."/>
        </authorList>
    </citation>
    <scope>NUCLEOTIDE SEQUENCE</scope>
    <source>
        <strain evidence="16">CGMCC 1.12777</strain>
    </source>
</reference>
<comment type="function">
    <text evidence="13">Required for the formation of a threonylcarbamoyl group on adenosine at position 37 (t(6)A37) in tRNAs that read codons beginning with adenine.</text>
</comment>
<evidence type="ECO:0000313" key="17">
    <source>
        <dbReference type="Proteomes" id="UP000656813"/>
    </source>
</evidence>
<keyword evidence="6 13" id="KW-0808">Transferase</keyword>
<sequence>MYETKRWNVQAVDQATKKADIKAAAALIQDNETVAFPTETVYGLGANALSDEAIAKIFAAKGRPSDNPLIVHIAERQQLHQVAKTIPPIAQRIMDAFWPGPITVIVPAAPEIAQKVTAGLDTVGVRMPAHPIALDLLKYAGVPVAAPSANRSGKPSPTSADHVAYDLNGRIAGILDGGVTGVGVESTVVDTTGEKAVLLRPGGISREQLIELLGALEEDPTLGQSDAAPRSPGMKYRHYAPEAPVYLVKDPEKRLPSFIKKEKQTGKHVGVIATEEHLEAYREADVITAMGSVKDLTSVAQRLYDALRKMDQAEVDVIFCETFSSEGIGLAIMNRLKKAANGRIL</sequence>
<dbReference type="InterPro" id="IPR005145">
    <property type="entry name" value="Sua5_C"/>
</dbReference>
<dbReference type="InterPro" id="IPR038385">
    <property type="entry name" value="Sua5/YwlC_C"/>
</dbReference>
<protein>
    <recommendedName>
        <fullName evidence="4 13">Threonylcarbamoyl-AMP synthase</fullName>
        <shortName evidence="13">TC-AMP synthase</shortName>
        <ecNumber evidence="3 13">2.7.7.87</ecNumber>
    </recommendedName>
    <alternativeName>
        <fullName evidence="11 13">L-threonylcarbamoyladenylate synthase</fullName>
    </alternativeName>
</protein>
<keyword evidence="7 13" id="KW-0819">tRNA processing</keyword>
<keyword evidence="9 13" id="KW-0547">Nucleotide-binding</keyword>
<dbReference type="Proteomes" id="UP000656813">
    <property type="component" value="Unassembled WGS sequence"/>
</dbReference>
<keyword evidence="8 13" id="KW-0548">Nucleotidyltransferase</keyword>
<evidence type="ECO:0000313" key="16">
    <source>
        <dbReference type="EMBL" id="GGH84039.1"/>
    </source>
</evidence>
<dbReference type="AlphaFoldDB" id="A0A8J2ZWT0"/>
<dbReference type="GO" id="GO:0005737">
    <property type="term" value="C:cytoplasm"/>
    <property type="evidence" value="ECO:0007669"/>
    <property type="project" value="UniProtKB-SubCell"/>
</dbReference>
<comment type="similarity">
    <text evidence="2 13">Belongs to the SUA5 family.</text>
</comment>
<dbReference type="PIRSF" id="PIRSF004930">
    <property type="entry name" value="Tln_factor_SUA5"/>
    <property type="match status" value="1"/>
</dbReference>
<evidence type="ECO:0000256" key="14">
    <source>
        <dbReference type="PIRSR" id="PIRSR004930-1"/>
    </source>
</evidence>
<feature type="domain" description="YrdC-like" evidence="15">
    <location>
        <begin position="18"/>
        <end position="204"/>
    </location>
</feature>
<evidence type="ECO:0000256" key="6">
    <source>
        <dbReference type="ARBA" id="ARBA00022679"/>
    </source>
</evidence>
<dbReference type="NCBIfam" id="TIGR00057">
    <property type="entry name" value="L-threonylcarbamoyladenylate synthase"/>
    <property type="match status" value="1"/>
</dbReference>
<organism evidence="16 17">
    <name type="scientific">Pullulanibacillus pueri</name>
    <dbReference type="NCBI Taxonomy" id="1437324"/>
    <lineage>
        <taxon>Bacteria</taxon>
        <taxon>Bacillati</taxon>
        <taxon>Bacillota</taxon>
        <taxon>Bacilli</taxon>
        <taxon>Bacillales</taxon>
        <taxon>Sporolactobacillaceae</taxon>
        <taxon>Pullulanibacillus</taxon>
    </lineage>
</organism>
<proteinExistence type="inferred from homology"/>
<dbReference type="Pfam" id="PF03481">
    <property type="entry name" value="Sua5_C"/>
    <property type="match status" value="1"/>
</dbReference>
<dbReference type="InterPro" id="IPR010923">
    <property type="entry name" value="T(6)A37_SUA5"/>
</dbReference>
<evidence type="ECO:0000256" key="2">
    <source>
        <dbReference type="ARBA" id="ARBA00007663"/>
    </source>
</evidence>
<feature type="binding site" evidence="14">
    <location>
        <position position="40"/>
    </location>
    <ligand>
        <name>L-threonine</name>
        <dbReference type="ChEBI" id="CHEBI:57926"/>
    </ligand>
</feature>
<evidence type="ECO:0000256" key="4">
    <source>
        <dbReference type="ARBA" id="ARBA00015492"/>
    </source>
</evidence>
<evidence type="ECO:0000256" key="12">
    <source>
        <dbReference type="ARBA" id="ARBA00048366"/>
    </source>
</evidence>
<dbReference type="PANTHER" id="PTHR17490:SF16">
    <property type="entry name" value="THREONYLCARBAMOYL-AMP SYNTHASE"/>
    <property type="match status" value="1"/>
</dbReference>
<dbReference type="EMBL" id="BMFV01000020">
    <property type="protein sequence ID" value="GGH84039.1"/>
    <property type="molecule type" value="Genomic_DNA"/>
</dbReference>
<dbReference type="EC" id="2.7.7.87" evidence="3 13"/>
<dbReference type="GO" id="GO:0061710">
    <property type="term" value="F:L-threonylcarbamoyladenylate synthase"/>
    <property type="evidence" value="ECO:0007669"/>
    <property type="project" value="UniProtKB-EC"/>
</dbReference>
<dbReference type="PROSITE" id="PS51163">
    <property type="entry name" value="YRDC"/>
    <property type="match status" value="1"/>
</dbReference>
<reference evidence="16" key="2">
    <citation type="submission" date="2020-09" db="EMBL/GenBank/DDBJ databases">
        <authorList>
            <person name="Sun Q."/>
            <person name="Zhou Y."/>
        </authorList>
    </citation>
    <scope>NUCLEOTIDE SEQUENCE</scope>
    <source>
        <strain evidence="16">CGMCC 1.12777</strain>
    </source>
</reference>
<dbReference type="InterPro" id="IPR006070">
    <property type="entry name" value="Sua5-like_dom"/>
</dbReference>
<keyword evidence="10 13" id="KW-0067">ATP-binding</keyword>
<dbReference type="GO" id="GO:0005524">
    <property type="term" value="F:ATP binding"/>
    <property type="evidence" value="ECO:0007669"/>
    <property type="project" value="UniProtKB-UniRule"/>
</dbReference>
<keyword evidence="17" id="KW-1185">Reference proteome</keyword>
<comment type="catalytic activity">
    <reaction evidence="12 13">
        <text>L-threonine + hydrogencarbonate + ATP = L-threonylcarbamoyladenylate + diphosphate + H2O</text>
        <dbReference type="Rhea" id="RHEA:36407"/>
        <dbReference type="ChEBI" id="CHEBI:15377"/>
        <dbReference type="ChEBI" id="CHEBI:17544"/>
        <dbReference type="ChEBI" id="CHEBI:30616"/>
        <dbReference type="ChEBI" id="CHEBI:33019"/>
        <dbReference type="ChEBI" id="CHEBI:57926"/>
        <dbReference type="ChEBI" id="CHEBI:73682"/>
        <dbReference type="EC" id="2.7.7.87"/>
    </reaction>
</comment>
<accession>A0A8J2ZWT0</accession>
<evidence type="ECO:0000256" key="8">
    <source>
        <dbReference type="ARBA" id="ARBA00022695"/>
    </source>
</evidence>
<dbReference type="FunFam" id="3.90.870.10:FF:000008">
    <property type="entry name" value="Threonylcarbamoyl-AMP synthase"/>
    <property type="match status" value="1"/>
</dbReference>
<gene>
    <name evidence="16" type="ORF">GCM10007096_26190</name>
</gene>
<evidence type="ECO:0000256" key="11">
    <source>
        <dbReference type="ARBA" id="ARBA00029774"/>
    </source>
</evidence>
<dbReference type="GO" id="GO:0006450">
    <property type="term" value="P:regulation of translational fidelity"/>
    <property type="evidence" value="ECO:0007669"/>
    <property type="project" value="TreeGrafter"/>
</dbReference>
<keyword evidence="5 13" id="KW-0963">Cytoplasm</keyword>
<feature type="binding site" evidence="14">
    <location>
        <position position="72"/>
    </location>
    <ligand>
        <name>L-threonine</name>
        <dbReference type="ChEBI" id="CHEBI:57926"/>
    </ligand>
</feature>
<dbReference type="InterPro" id="IPR017945">
    <property type="entry name" value="DHBP_synth_RibB-like_a/b_dom"/>
</dbReference>
<dbReference type="Gene3D" id="3.40.50.11030">
    <property type="entry name" value="Threonylcarbamoyl-AMP synthase, C-terminal domain"/>
    <property type="match status" value="1"/>
</dbReference>
<feature type="binding site" evidence="14">
    <location>
        <position position="63"/>
    </location>
    <ligand>
        <name>ATP</name>
        <dbReference type="ChEBI" id="CHEBI:30616"/>
    </ligand>
</feature>
<evidence type="ECO:0000256" key="5">
    <source>
        <dbReference type="ARBA" id="ARBA00022490"/>
    </source>
</evidence>
<name>A0A8J2ZWT0_9BACL</name>
<feature type="binding site" evidence="14">
    <location>
        <position position="239"/>
    </location>
    <ligand>
        <name>ATP</name>
        <dbReference type="ChEBI" id="CHEBI:30616"/>
    </ligand>
</feature>
<dbReference type="Pfam" id="PF01300">
    <property type="entry name" value="Sua5_yciO_yrdC"/>
    <property type="match status" value="1"/>
</dbReference>